<dbReference type="KEGG" id="sre:PTSG_08869"/>
<evidence type="ECO:0000256" key="3">
    <source>
        <dbReference type="ARBA" id="ARBA00022806"/>
    </source>
</evidence>
<organism evidence="10">
    <name type="scientific">Salpingoeca rosetta (strain ATCC 50818 / BSB-021)</name>
    <dbReference type="NCBI Taxonomy" id="946362"/>
    <lineage>
        <taxon>Eukaryota</taxon>
        <taxon>Choanoflagellata</taxon>
        <taxon>Craspedida</taxon>
        <taxon>Salpingoecidae</taxon>
        <taxon>Salpingoeca</taxon>
    </lineage>
</organism>
<dbReference type="GO" id="GO:0004386">
    <property type="term" value="F:helicase activity"/>
    <property type="evidence" value="ECO:0007669"/>
    <property type="project" value="UniProtKB-KW"/>
</dbReference>
<dbReference type="GO" id="GO:0005524">
    <property type="term" value="F:ATP binding"/>
    <property type="evidence" value="ECO:0007669"/>
    <property type="project" value="UniProtKB-KW"/>
</dbReference>
<dbReference type="STRING" id="946362.F2UKY0"/>
<evidence type="ECO:0000256" key="1">
    <source>
        <dbReference type="ARBA" id="ARBA00022741"/>
    </source>
</evidence>
<dbReference type="RefSeq" id="XP_004990255.1">
    <property type="nucleotide sequence ID" value="XM_004990198.1"/>
</dbReference>
<name>F2UKY0_SALR5</name>
<sequence>MTMVLRPRVLHVCRRGAAIAARARGGARSIGGNQGRGKRQQRGGRVSAGASPVAAREGAVKKERPRTVVFGGSIPFSALPLPAPLQASLGRNRFAQSTVIQREAYKPISKGRDVVIAAETGTGKTLAYLLPTMARLLEARQHKQQQQQEQQQQQQQQQAKVEVVAAETVVVDHGRPRPHFPRALIIAPTRDLARQTYRVARSLAQGTGLRVVGIVGDADSDTQKALDRPADALITVPGRLHTLTSSGVLQLADVQTVVLDEADVMLEDFRLEVIPTVSALRPDIPIPEAELIPAAAREHTPTAADTAKDGATGTLDGVASDRIDPSAMEASSGGNGDAANITDSTLQATSAADVDEDTNMDDEPEVVLARRIAKLRRRTPATQTTTAAATAATAHEHDNKQAAQVVMVGASIASPAMKQLGVGIPRLLVVASQTLHRVPSKLKHDFVNLKGPNRKPDKLLFLCRQLRQEGKRAIIFCNTADTVAWGSRFLEENGLATAALTGTMSKQTKRENVHRFVDTKDVHLLICTDMVARGMNFDVDVVVNFDLPLTSVDYLHRCGRTARIGKSGHVINLVSRPDRHSAHLLKMAIKAQQPLDGVYSADDTDAGTRRRSGHGGGKRAWYTAKIVGQRRRGKQAR</sequence>
<keyword evidence="2" id="KW-0378">Hydrolase</keyword>
<evidence type="ECO:0000259" key="7">
    <source>
        <dbReference type="PROSITE" id="PS51192"/>
    </source>
</evidence>
<proteinExistence type="predicted"/>
<keyword evidence="4" id="KW-0067">ATP-binding</keyword>
<dbReference type="GO" id="GO:0016787">
    <property type="term" value="F:hydrolase activity"/>
    <property type="evidence" value="ECO:0007669"/>
    <property type="project" value="UniProtKB-KW"/>
</dbReference>
<protein>
    <submittedName>
        <fullName evidence="9">ATP-dependent RNA helicase</fullName>
    </submittedName>
</protein>
<dbReference type="PROSITE" id="PS51192">
    <property type="entry name" value="HELICASE_ATP_BIND_1"/>
    <property type="match status" value="1"/>
</dbReference>
<dbReference type="SUPFAM" id="SSF52540">
    <property type="entry name" value="P-loop containing nucleoside triphosphate hydrolases"/>
    <property type="match status" value="1"/>
</dbReference>
<dbReference type="PANTHER" id="PTHR47960">
    <property type="entry name" value="DEAD-BOX ATP-DEPENDENT RNA HELICASE 50"/>
    <property type="match status" value="1"/>
</dbReference>
<feature type="compositionally biased region" description="Low complexity" evidence="6">
    <location>
        <begin position="302"/>
        <end position="317"/>
    </location>
</feature>
<evidence type="ECO:0000259" key="8">
    <source>
        <dbReference type="PROSITE" id="PS51194"/>
    </source>
</evidence>
<feature type="domain" description="Helicase C-terminal" evidence="8">
    <location>
        <begin position="455"/>
        <end position="606"/>
    </location>
</feature>
<dbReference type="Proteomes" id="UP000007799">
    <property type="component" value="Unassembled WGS sequence"/>
</dbReference>
<feature type="region of interest" description="Disordered" evidence="6">
    <location>
        <begin position="297"/>
        <end position="341"/>
    </location>
</feature>
<dbReference type="GeneID" id="16070809"/>
<dbReference type="Gene3D" id="3.40.50.300">
    <property type="entry name" value="P-loop containing nucleotide triphosphate hydrolases"/>
    <property type="match status" value="2"/>
</dbReference>
<dbReference type="InterPro" id="IPR011545">
    <property type="entry name" value="DEAD/DEAH_box_helicase_dom"/>
</dbReference>
<dbReference type="Pfam" id="PF00270">
    <property type="entry name" value="DEAD"/>
    <property type="match status" value="1"/>
</dbReference>
<keyword evidence="1" id="KW-0547">Nucleotide-binding</keyword>
<dbReference type="CDD" id="cd18787">
    <property type="entry name" value="SF2_C_DEAD"/>
    <property type="match status" value="1"/>
</dbReference>
<dbReference type="eggNOG" id="KOG0335">
    <property type="taxonomic scope" value="Eukaryota"/>
</dbReference>
<dbReference type="OMA" id="TERMITP"/>
<keyword evidence="3 9" id="KW-0347">Helicase</keyword>
<dbReference type="AlphaFoldDB" id="F2UKY0"/>
<gene>
    <name evidence="9" type="ORF">PTSG_08869</name>
</gene>
<dbReference type="eggNOG" id="KOG0331">
    <property type="taxonomic scope" value="Eukaryota"/>
</dbReference>
<feature type="coiled-coil region" evidence="5">
    <location>
        <begin position="133"/>
        <end position="162"/>
    </location>
</feature>
<accession>F2UKY0</accession>
<dbReference type="SMART" id="SM00490">
    <property type="entry name" value="HELICc"/>
    <property type="match status" value="1"/>
</dbReference>
<dbReference type="EMBL" id="GL832979">
    <property type="protein sequence ID" value="EGD77779.1"/>
    <property type="molecule type" value="Genomic_DNA"/>
</dbReference>
<dbReference type="InterPro" id="IPR001650">
    <property type="entry name" value="Helicase_C-like"/>
</dbReference>
<feature type="domain" description="Helicase ATP-binding" evidence="7">
    <location>
        <begin position="105"/>
        <end position="295"/>
    </location>
</feature>
<dbReference type="SMART" id="SM00487">
    <property type="entry name" value="DEXDc"/>
    <property type="match status" value="1"/>
</dbReference>
<dbReference type="InterPro" id="IPR027417">
    <property type="entry name" value="P-loop_NTPase"/>
</dbReference>
<evidence type="ECO:0000256" key="4">
    <source>
        <dbReference type="ARBA" id="ARBA00022840"/>
    </source>
</evidence>
<evidence type="ECO:0000256" key="6">
    <source>
        <dbReference type="SAM" id="MobiDB-lite"/>
    </source>
</evidence>
<feature type="region of interest" description="Disordered" evidence="6">
    <location>
        <begin position="24"/>
        <end position="60"/>
    </location>
</feature>
<evidence type="ECO:0000256" key="5">
    <source>
        <dbReference type="SAM" id="Coils"/>
    </source>
</evidence>
<dbReference type="PROSITE" id="PS51194">
    <property type="entry name" value="HELICASE_CTER"/>
    <property type="match status" value="1"/>
</dbReference>
<dbReference type="InterPro" id="IPR014001">
    <property type="entry name" value="Helicase_ATP-bd"/>
</dbReference>
<evidence type="ECO:0000313" key="9">
    <source>
        <dbReference type="EMBL" id="EGD77779.1"/>
    </source>
</evidence>
<evidence type="ECO:0000256" key="2">
    <source>
        <dbReference type="ARBA" id="ARBA00022801"/>
    </source>
</evidence>
<dbReference type="CDD" id="cd00268">
    <property type="entry name" value="DEADc"/>
    <property type="match status" value="1"/>
</dbReference>
<dbReference type="InParanoid" id="F2UKY0"/>
<dbReference type="Pfam" id="PF00271">
    <property type="entry name" value="Helicase_C"/>
    <property type="match status" value="1"/>
</dbReference>
<reference evidence="9" key="1">
    <citation type="submission" date="2009-08" db="EMBL/GenBank/DDBJ databases">
        <title>Annotation of Salpingoeca rosetta.</title>
        <authorList>
            <consortium name="The Broad Institute Genome Sequencing Platform"/>
            <person name="Russ C."/>
            <person name="Cuomo C."/>
            <person name="Burger G."/>
            <person name="Gray M.W."/>
            <person name="Holland P.W.H."/>
            <person name="King N."/>
            <person name="Lang F.B.F."/>
            <person name="Roger A.J."/>
            <person name="Ruiz-Trillo I."/>
            <person name="Young S.K."/>
            <person name="Zeng Q."/>
            <person name="Gargeya S."/>
            <person name="Alvarado L."/>
            <person name="Berlin A."/>
            <person name="Chapman S.B."/>
            <person name="Chen Z."/>
            <person name="Freedman E."/>
            <person name="Gellesch M."/>
            <person name="Goldberg J."/>
            <person name="Griggs A."/>
            <person name="Gujja S."/>
            <person name="Heilman E."/>
            <person name="Heiman D."/>
            <person name="Howarth C."/>
            <person name="Mehta T."/>
            <person name="Neiman D."/>
            <person name="Pearson M."/>
            <person name="Roberts A."/>
            <person name="Saif S."/>
            <person name="Shea T."/>
            <person name="Shenoy N."/>
            <person name="Sisk P."/>
            <person name="Stolte C."/>
            <person name="Sykes S."/>
            <person name="White J."/>
            <person name="Yandava C."/>
            <person name="Haas B."/>
            <person name="Nusbaum C."/>
            <person name="Birren B."/>
        </authorList>
    </citation>
    <scope>NUCLEOTIDE SEQUENCE [LARGE SCALE GENOMIC DNA]</scope>
    <source>
        <strain evidence="9">ATCC 50818</strain>
    </source>
</reference>
<keyword evidence="5" id="KW-0175">Coiled coil</keyword>
<keyword evidence="10" id="KW-1185">Reference proteome</keyword>
<dbReference type="GO" id="GO:0003676">
    <property type="term" value="F:nucleic acid binding"/>
    <property type="evidence" value="ECO:0007669"/>
    <property type="project" value="InterPro"/>
</dbReference>
<evidence type="ECO:0000313" key="10">
    <source>
        <dbReference type="Proteomes" id="UP000007799"/>
    </source>
</evidence>
<dbReference type="InterPro" id="IPR044742">
    <property type="entry name" value="DEAD/DEAH_RhlB"/>
</dbReference>
<dbReference type="OrthoDB" id="10256233at2759"/>